<evidence type="ECO:0000313" key="17">
    <source>
        <dbReference type="EMBL" id="TXC80376.1"/>
    </source>
</evidence>
<reference evidence="17 18" key="1">
    <citation type="journal article" date="2018" name="Int. J. Syst. Evol. Microbiol.">
        <title>Paraburkholderia azotifigens sp. nov., a nitrogen-fixing bacterium isolated from paddy soil.</title>
        <authorList>
            <person name="Choi G.M."/>
            <person name="Im W.T."/>
        </authorList>
    </citation>
    <scope>NUCLEOTIDE SEQUENCE [LARGE SCALE GENOMIC DNA]</scope>
    <source>
        <strain evidence="17 18">NF 2-5-3</strain>
    </source>
</reference>
<dbReference type="Proteomes" id="UP001481677">
    <property type="component" value="Unassembled WGS sequence"/>
</dbReference>
<dbReference type="RefSeq" id="WP_028367296.1">
    <property type="nucleotide sequence ID" value="NZ_JAZHFZ010000004.1"/>
</dbReference>
<evidence type="ECO:0000256" key="2">
    <source>
        <dbReference type="ARBA" id="ARBA00005120"/>
    </source>
</evidence>
<keyword evidence="9 13" id="KW-0456">Lyase</keyword>
<dbReference type="EMBL" id="VOQS01000005">
    <property type="protein sequence ID" value="TXC80376.1"/>
    <property type="molecule type" value="Genomic_DNA"/>
</dbReference>
<dbReference type="SMART" id="SM01130">
    <property type="entry name" value="DHDPS"/>
    <property type="match status" value="1"/>
</dbReference>
<evidence type="ECO:0000256" key="15">
    <source>
        <dbReference type="PIRSR" id="PIRSR001365-2"/>
    </source>
</evidence>
<gene>
    <name evidence="17" type="primary">dapA</name>
    <name evidence="17" type="ORF">FRZ40_39510</name>
    <name evidence="16" type="ORF">V4C56_08110</name>
</gene>
<dbReference type="GO" id="GO:0008840">
    <property type="term" value="F:4-hydroxy-tetrahydrodipicolinate synthase activity"/>
    <property type="evidence" value="ECO:0007669"/>
    <property type="project" value="UniProtKB-UniRule"/>
</dbReference>
<feature type="binding site" evidence="15">
    <location>
        <position position="46"/>
    </location>
    <ligand>
        <name>pyruvate</name>
        <dbReference type="ChEBI" id="CHEBI:15361"/>
    </ligand>
</feature>
<feature type="binding site" evidence="15">
    <location>
        <position position="204"/>
    </location>
    <ligand>
        <name>pyruvate</name>
        <dbReference type="ChEBI" id="CHEBI:15361"/>
    </ligand>
</feature>
<dbReference type="InterPro" id="IPR002220">
    <property type="entry name" value="DapA-like"/>
</dbReference>
<evidence type="ECO:0000256" key="6">
    <source>
        <dbReference type="ARBA" id="ARBA00022605"/>
    </source>
</evidence>
<comment type="similarity">
    <text evidence="3 13">Belongs to the DapA family.</text>
</comment>
<dbReference type="EMBL" id="JAZHGA010000004">
    <property type="protein sequence ID" value="MEM5339595.1"/>
    <property type="molecule type" value="Genomic_DNA"/>
</dbReference>
<evidence type="ECO:0000256" key="11">
    <source>
        <dbReference type="ARBA" id="ARBA00047836"/>
    </source>
</evidence>
<evidence type="ECO:0000313" key="18">
    <source>
        <dbReference type="Proteomes" id="UP000321776"/>
    </source>
</evidence>
<keyword evidence="10" id="KW-0704">Schiff base</keyword>
<evidence type="ECO:0000313" key="16">
    <source>
        <dbReference type="EMBL" id="MEM5339595.1"/>
    </source>
</evidence>
<dbReference type="UniPathway" id="UPA00034">
    <property type="reaction ID" value="UER00017"/>
</dbReference>
<feature type="active site" description="Schiff-base intermediate with substrate" evidence="14">
    <location>
        <position position="162"/>
    </location>
</feature>
<dbReference type="PIRSF" id="PIRSF001365">
    <property type="entry name" value="DHDPS"/>
    <property type="match status" value="1"/>
</dbReference>
<dbReference type="NCBIfam" id="TIGR00674">
    <property type="entry name" value="dapA"/>
    <property type="match status" value="1"/>
</dbReference>
<comment type="function">
    <text evidence="1">Catalyzes the condensation of (S)-aspartate-beta-semialdehyde [(S)-ASA] and pyruvate to 4-hydroxy-tetrahydrodipicolinate (HTPA).</text>
</comment>
<evidence type="ECO:0000313" key="19">
    <source>
        <dbReference type="Proteomes" id="UP001481677"/>
    </source>
</evidence>
<evidence type="ECO:0000256" key="9">
    <source>
        <dbReference type="ARBA" id="ARBA00023239"/>
    </source>
</evidence>
<keyword evidence="7" id="KW-0220">Diaminopimelate biosynthesis</keyword>
<name>A0A5C6V7D3_9BURK</name>
<comment type="caution">
    <text evidence="17">The sequence shown here is derived from an EMBL/GenBank/DDBJ whole genome shotgun (WGS) entry which is preliminary data.</text>
</comment>
<accession>A0A5C6V7D3</accession>
<dbReference type="InterPro" id="IPR013785">
    <property type="entry name" value="Aldolase_TIM"/>
</dbReference>
<keyword evidence="8" id="KW-0457">Lysine biosynthesis</keyword>
<evidence type="ECO:0000256" key="13">
    <source>
        <dbReference type="PIRNR" id="PIRNR001365"/>
    </source>
</evidence>
<dbReference type="GO" id="GO:0009089">
    <property type="term" value="P:lysine biosynthetic process via diaminopimelate"/>
    <property type="evidence" value="ECO:0007669"/>
    <property type="project" value="UniProtKB-UniRule"/>
</dbReference>
<keyword evidence="19" id="KW-1185">Reference proteome</keyword>
<evidence type="ECO:0000256" key="5">
    <source>
        <dbReference type="ARBA" id="ARBA00022490"/>
    </source>
</evidence>
<evidence type="ECO:0000256" key="3">
    <source>
        <dbReference type="ARBA" id="ARBA00007592"/>
    </source>
</evidence>
<evidence type="ECO:0000256" key="8">
    <source>
        <dbReference type="ARBA" id="ARBA00023154"/>
    </source>
</evidence>
<dbReference type="Proteomes" id="UP000321776">
    <property type="component" value="Unassembled WGS sequence"/>
</dbReference>
<dbReference type="PANTHER" id="PTHR12128">
    <property type="entry name" value="DIHYDRODIPICOLINATE SYNTHASE"/>
    <property type="match status" value="1"/>
</dbReference>
<dbReference type="AlphaFoldDB" id="A0A5C6V7D3"/>
<comment type="pathway">
    <text evidence="2">Amino-acid biosynthesis; L-lysine biosynthesis via DAP pathway; (S)-tetrahydrodipicolinate from L-aspartate: step 3/4.</text>
</comment>
<dbReference type="Pfam" id="PF00701">
    <property type="entry name" value="DHDPS"/>
    <property type="match status" value="1"/>
</dbReference>
<evidence type="ECO:0000256" key="4">
    <source>
        <dbReference type="ARBA" id="ARBA00012086"/>
    </source>
</evidence>
<evidence type="ECO:0000256" key="10">
    <source>
        <dbReference type="ARBA" id="ARBA00023270"/>
    </source>
</evidence>
<dbReference type="SUPFAM" id="SSF51569">
    <property type="entry name" value="Aldolase"/>
    <property type="match status" value="1"/>
</dbReference>
<dbReference type="PRINTS" id="PR00146">
    <property type="entry name" value="DHPICSNTHASE"/>
</dbReference>
<keyword evidence="5" id="KW-0963">Cytoplasm</keyword>
<reference evidence="17" key="2">
    <citation type="submission" date="2019-08" db="EMBL/GenBank/DDBJ databases">
        <authorList>
            <person name="Im W.-T."/>
        </authorList>
    </citation>
    <scope>NUCLEOTIDE SEQUENCE</scope>
    <source>
        <strain evidence="17">NF 2-5-3</strain>
    </source>
</reference>
<dbReference type="EC" id="4.3.3.7" evidence="4 12"/>
<keyword evidence="6" id="KW-0028">Amino-acid biosynthesis</keyword>
<comment type="catalytic activity">
    <reaction evidence="11">
        <text>L-aspartate 4-semialdehyde + pyruvate = (2S,4S)-4-hydroxy-2,3,4,5-tetrahydrodipicolinate + H2O + H(+)</text>
        <dbReference type="Rhea" id="RHEA:34171"/>
        <dbReference type="ChEBI" id="CHEBI:15361"/>
        <dbReference type="ChEBI" id="CHEBI:15377"/>
        <dbReference type="ChEBI" id="CHEBI:15378"/>
        <dbReference type="ChEBI" id="CHEBI:67139"/>
        <dbReference type="ChEBI" id="CHEBI:537519"/>
        <dbReference type="EC" id="4.3.3.7"/>
    </reaction>
</comment>
<dbReference type="GO" id="GO:0005829">
    <property type="term" value="C:cytosol"/>
    <property type="evidence" value="ECO:0007669"/>
    <property type="project" value="TreeGrafter"/>
</dbReference>
<dbReference type="Gene3D" id="3.20.20.70">
    <property type="entry name" value="Aldolase class I"/>
    <property type="match status" value="1"/>
</dbReference>
<protein>
    <recommendedName>
        <fullName evidence="4 12">4-hydroxy-tetrahydrodipicolinate synthase</fullName>
        <ecNumber evidence="4 12">4.3.3.7</ecNumber>
    </recommendedName>
</protein>
<evidence type="ECO:0000256" key="14">
    <source>
        <dbReference type="PIRSR" id="PIRSR001365-1"/>
    </source>
</evidence>
<dbReference type="CDD" id="cd00408">
    <property type="entry name" value="DHDPS-like"/>
    <property type="match status" value="1"/>
</dbReference>
<evidence type="ECO:0000256" key="7">
    <source>
        <dbReference type="ARBA" id="ARBA00022915"/>
    </source>
</evidence>
<dbReference type="GO" id="GO:0019877">
    <property type="term" value="P:diaminopimelate biosynthetic process"/>
    <property type="evidence" value="ECO:0007669"/>
    <property type="project" value="UniProtKB-KW"/>
</dbReference>
<proteinExistence type="inferred from homology"/>
<evidence type="ECO:0000256" key="1">
    <source>
        <dbReference type="ARBA" id="ARBA00003294"/>
    </source>
</evidence>
<reference evidence="16 19" key="3">
    <citation type="submission" date="2024-01" db="EMBL/GenBank/DDBJ databases">
        <title>The diversity of rhizobia nodulating Mimosa spp. in eleven states of Brazil covering several biomes is determined by host plant, location, and edaphic factors.</title>
        <authorList>
            <person name="Rouws L."/>
            <person name="Barauna A."/>
            <person name="Beukes C."/>
            <person name="De Faria S.M."/>
            <person name="Gross E."/>
            <person name="Dos Reis Junior F.B."/>
            <person name="Simon M."/>
            <person name="Maluk M."/>
            <person name="Odee D.W."/>
            <person name="Kenicer G."/>
            <person name="Young J.P.W."/>
            <person name="Reis V.M."/>
            <person name="Zilli J."/>
            <person name="James E.K."/>
        </authorList>
    </citation>
    <scope>NUCLEOTIDE SEQUENCE [LARGE SCALE GENOMIC DNA]</scope>
    <source>
        <strain evidence="16 19">JPY530</strain>
    </source>
</reference>
<evidence type="ECO:0000256" key="12">
    <source>
        <dbReference type="NCBIfam" id="TIGR00674"/>
    </source>
</evidence>
<organism evidence="17 18">
    <name type="scientific">Paraburkholderia azotifigens</name>
    <dbReference type="NCBI Taxonomy" id="2057004"/>
    <lineage>
        <taxon>Bacteria</taxon>
        <taxon>Pseudomonadati</taxon>
        <taxon>Pseudomonadota</taxon>
        <taxon>Betaproteobacteria</taxon>
        <taxon>Burkholderiales</taxon>
        <taxon>Burkholderiaceae</taxon>
        <taxon>Paraburkholderia</taxon>
    </lineage>
</organism>
<feature type="active site" description="Proton donor/acceptor" evidence="14">
    <location>
        <position position="134"/>
    </location>
</feature>
<dbReference type="PANTHER" id="PTHR12128:SF66">
    <property type="entry name" value="4-HYDROXY-2-OXOGLUTARATE ALDOLASE, MITOCHONDRIAL"/>
    <property type="match status" value="1"/>
</dbReference>
<sequence length="292" mass="32582">MKLSGVMPALVTPFDANNKVDFKALEKHMLNLRAAGVTGWVPLGSTGEYFSMSNEEREEVLRFVKDFANDNEYLIAGTNAPATREVIENTAKAKEIGYDTVLLATPFYTRPTQEELLAHYRAVLDETGVNLILYNYPPKDGIEISFDLMDALADDPRVLGIKESSGVLQRAIDIYSRYKGRIDLVSGSDDVALDFMFWGADTWICGPANCMAKACCDLDRTYRSGELEKAREMMATLYRAMNILESGKFVQKIKYGCELQGTPVGKARAPLGELTDEEKKAFRAAMEPILNW</sequence>
<dbReference type="InterPro" id="IPR005263">
    <property type="entry name" value="DapA"/>
</dbReference>